<accession>J3LCX5</accession>
<organism evidence="2">
    <name type="scientific">Oryza brachyantha</name>
    <name type="common">malo sina</name>
    <dbReference type="NCBI Taxonomy" id="4533"/>
    <lineage>
        <taxon>Eukaryota</taxon>
        <taxon>Viridiplantae</taxon>
        <taxon>Streptophyta</taxon>
        <taxon>Embryophyta</taxon>
        <taxon>Tracheophyta</taxon>
        <taxon>Spermatophyta</taxon>
        <taxon>Magnoliopsida</taxon>
        <taxon>Liliopsida</taxon>
        <taxon>Poales</taxon>
        <taxon>Poaceae</taxon>
        <taxon>BOP clade</taxon>
        <taxon>Oryzoideae</taxon>
        <taxon>Oryzeae</taxon>
        <taxon>Oryzinae</taxon>
        <taxon>Oryza</taxon>
    </lineage>
</organism>
<evidence type="ECO:0000313" key="2">
    <source>
        <dbReference type="EnsemblPlants" id="OB02G24920.1"/>
    </source>
</evidence>
<feature type="region of interest" description="Disordered" evidence="1">
    <location>
        <begin position="29"/>
        <end position="104"/>
    </location>
</feature>
<name>J3LCX5_ORYBR</name>
<reference evidence="2" key="1">
    <citation type="submission" date="2013-04" db="UniProtKB">
        <authorList>
            <consortium name="EnsemblPlants"/>
        </authorList>
    </citation>
    <scope>IDENTIFICATION</scope>
</reference>
<dbReference type="Proteomes" id="UP000006038">
    <property type="component" value="Unassembled WGS sequence"/>
</dbReference>
<protein>
    <submittedName>
        <fullName evidence="2">Uncharacterized protein</fullName>
    </submittedName>
</protein>
<evidence type="ECO:0000313" key="3">
    <source>
        <dbReference type="Proteomes" id="UP000006038"/>
    </source>
</evidence>
<proteinExistence type="predicted"/>
<dbReference type="AlphaFoldDB" id="J3LCX5"/>
<dbReference type="Gramene" id="OB02G24920.1">
    <property type="protein sequence ID" value="OB02G24920.1"/>
    <property type="gene ID" value="OB02G24920"/>
</dbReference>
<dbReference type="STRING" id="4533.J3LCX5"/>
<dbReference type="EnsemblPlants" id="OB02G24920.1">
    <property type="protein sequence ID" value="OB02G24920.1"/>
    <property type="gene ID" value="OB02G24920"/>
</dbReference>
<feature type="compositionally biased region" description="Polar residues" evidence="1">
    <location>
        <begin position="79"/>
        <end position="89"/>
    </location>
</feature>
<evidence type="ECO:0000256" key="1">
    <source>
        <dbReference type="SAM" id="MobiDB-lite"/>
    </source>
</evidence>
<sequence>MPMEVTRKMPARVKRIRFTDSQTECEVVLPQSVASGGASSSTARDEATQRKPKRKQRAMLASEGASGDDPPESKGPNLTCCSTVLTSEGWSLREHTPEKSGKFR</sequence>
<keyword evidence="3" id="KW-1185">Reference proteome</keyword>
<feature type="compositionally biased region" description="Basic and acidic residues" evidence="1">
    <location>
        <begin position="91"/>
        <end position="104"/>
    </location>
</feature>
<feature type="compositionally biased region" description="Low complexity" evidence="1">
    <location>
        <begin position="32"/>
        <end position="41"/>
    </location>
</feature>
<dbReference type="HOGENOM" id="CLU_2254273_0_0_1"/>